<proteinExistence type="predicted"/>
<gene>
    <name evidence="1" type="ORF">DR864_14940</name>
</gene>
<protein>
    <submittedName>
        <fullName evidence="1">Uncharacterized protein</fullName>
    </submittedName>
</protein>
<name>A0A344TJY2_9BACT</name>
<dbReference type="AlphaFoldDB" id="A0A344TJY2"/>
<sequence>MQEKRLVIMDIQAHKLAFLSEYLRVNDEEVLLKLTSLLRRERQKRAKNYLQLMTPKQLSDKLDKAETDSKEGRVMSQQEVEEFFKKKRAVQ</sequence>
<reference evidence="1 2" key="1">
    <citation type="submission" date="2018-07" db="EMBL/GenBank/DDBJ databases">
        <title>Genome sequencing of Runella.</title>
        <authorList>
            <person name="Baek M.-G."/>
            <person name="Yi H."/>
        </authorList>
    </citation>
    <scope>NUCLEOTIDE SEQUENCE [LARGE SCALE GENOMIC DNA]</scope>
    <source>
        <strain evidence="1 2">HYN0085</strain>
    </source>
</reference>
<dbReference type="KEGG" id="run:DR864_14940"/>
<organism evidence="1 2">
    <name type="scientific">Runella rosea</name>
    <dbReference type="NCBI Taxonomy" id="2259595"/>
    <lineage>
        <taxon>Bacteria</taxon>
        <taxon>Pseudomonadati</taxon>
        <taxon>Bacteroidota</taxon>
        <taxon>Cytophagia</taxon>
        <taxon>Cytophagales</taxon>
        <taxon>Spirosomataceae</taxon>
        <taxon>Runella</taxon>
    </lineage>
</organism>
<evidence type="ECO:0000313" key="1">
    <source>
        <dbReference type="EMBL" id="AXE18953.1"/>
    </source>
</evidence>
<dbReference type="OrthoDB" id="773198at2"/>
<evidence type="ECO:0000313" key="2">
    <source>
        <dbReference type="Proteomes" id="UP000251993"/>
    </source>
</evidence>
<keyword evidence="2" id="KW-1185">Reference proteome</keyword>
<accession>A0A344TJY2</accession>
<dbReference type="Proteomes" id="UP000251993">
    <property type="component" value="Chromosome"/>
</dbReference>
<dbReference type="EMBL" id="CP030850">
    <property type="protein sequence ID" value="AXE18953.1"/>
    <property type="molecule type" value="Genomic_DNA"/>
</dbReference>